<proteinExistence type="predicted"/>
<dbReference type="Pfam" id="PF11797">
    <property type="entry name" value="WxLIP_HBD"/>
    <property type="match status" value="1"/>
</dbReference>
<keyword evidence="2" id="KW-1133">Transmembrane helix</keyword>
<evidence type="ECO:0000256" key="3">
    <source>
        <dbReference type="SAM" id="SignalP"/>
    </source>
</evidence>
<organism evidence="6 7">
    <name type="scientific">Enterococcus termitis</name>
    <dbReference type="NCBI Taxonomy" id="332950"/>
    <lineage>
        <taxon>Bacteria</taxon>
        <taxon>Bacillati</taxon>
        <taxon>Bacillota</taxon>
        <taxon>Bacilli</taxon>
        <taxon>Lactobacillales</taxon>
        <taxon>Enterococcaceae</taxon>
        <taxon>Enterococcus</taxon>
    </lineage>
</organism>
<gene>
    <name evidence="6" type="ORF">BCR25_06270</name>
</gene>
<protein>
    <submittedName>
        <fullName evidence="6">Uncharacterized protein</fullName>
    </submittedName>
</protein>
<comment type="caution">
    <text evidence="6">The sequence shown here is derived from an EMBL/GenBank/DDBJ whole genome shotgun (WGS) entry which is preliminary data.</text>
</comment>
<evidence type="ECO:0000313" key="7">
    <source>
        <dbReference type="Proteomes" id="UP000095094"/>
    </source>
</evidence>
<feature type="compositionally biased region" description="Basic residues" evidence="1">
    <location>
        <begin position="353"/>
        <end position="365"/>
    </location>
</feature>
<name>A0A1E5GK72_9ENTE</name>
<dbReference type="Pfam" id="PF06030">
    <property type="entry name" value="WxLIP_PGBD"/>
    <property type="match status" value="1"/>
</dbReference>
<evidence type="ECO:0000256" key="1">
    <source>
        <dbReference type="SAM" id="MobiDB-lite"/>
    </source>
</evidence>
<keyword evidence="7" id="KW-1185">Reference proteome</keyword>
<feature type="signal peptide" evidence="3">
    <location>
        <begin position="1"/>
        <end position="29"/>
    </location>
</feature>
<dbReference type="InterPro" id="IPR021759">
    <property type="entry name" value="WxLIP_HBD"/>
</dbReference>
<dbReference type="OrthoDB" id="2148359at2"/>
<dbReference type="AlphaFoldDB" id="A0A1E5GK72"/>
<feature type="domain" description="WxL Interacting Protein host binding" evidence="5">
    <location>
        <begin position="170"/>
        <end position="308"/>
    </location>
</feature>
<evidence type="ECO:0000259" key="5">
    <source>
        <dbReference type="Pfam" id="PF11797"/>
    </source>
</evidence>
<dbReference type="RefSeq" id="WP_069663791.1">
    <property type="nucleotide sequence ID" value="NZ_JBHUJJ010000001.1"/>
</dbReference>
<evidence type="ECO:0000256" key="2">
    <source>
        <dbReference type="SAM" id="Phobius"/>
    </source>
</evidence>
<evidence type="ECO:0000259" key="4">
    <source>
        <dbReference type="Pfam" id="PF06030"/>
    </source>
</evidence>
<feature type="chain" id="PRO_5038814829" evidence="3">
    <location>
        <begin position="30"/>
        <end position="380"/>
    </location>
</feature>
<dbReference type="PATRIC" id="fig|332950.4.peg.2282"/>
<keyword evidence="3" id="KW-0732">Signal</keyword>
<dbReference type="EMBL" id="MIJY01000023">
    <property type="protein sequence ID" value="OEG13092.1"/>
    <property type="molecule type" value="Genomic_DNA"/>
</dbReference>
<keyword evidence="2" id="KW-0472">Membrane</keyword>
<dbReference type="Proteomes" id="UP000095094">
    <property type="component" value="Unassembled WGS sequence"/>
</dbReference>
<evidence type="ECO:0000313" key="6">
    <source>
        <dbReference type="EMBL" id="OEG13092.1"/>
    </source>
</evidence>
<dbReference type="InterPro" id="IPR010317">
    <property type="entry name" value="WxLIP_PGBD"/>
</dbReference>
<keyword evidence="2" id="KW-0812">Transmembrane</keyword>
<feature type="region of interest" description="Disordered" evidence="1">
    <location>
        <begin position="353"/>
        <end position="380"/>
    </location>
</feature>
<sequence>MIDRQTKIVKYHKLIILAFAAICISPVQAIAKEDKDQPLEFSVQAIRPDTQIETNKTYFVIETKPNESQVLHVKVKAAVEEPIKVRVSLLNGTTGIGGNIEYDPLIKDVDETLKNPITEIAKVSQPEITLENFEEKTVDIVVTPTNDSYEGIKLGAIVFNLAEEEDSAKKKSMVENAFQYRIGLITSETNEEYDDAKNLDLISTKADLTLGRKQISAVIHNSDPKIADNLNIEATVKKKGSSNVLKRQAVTNARMAPNSTYDFLIDWGAEDIKAGDYVVDMTAKNEQDEWKWQSEFTISEGYAKKLNEETVFKLESPKWLPFVVVATILFIIGVTTALIIRNARWKQILKERMKRRRAKKARKRKEKGDIAKRKKNKKRE</sequence>
<feature type="domain" description="WxL Interacting Protein peptidoglycan binding" evidence="4">
    <location>
        <begin position="41"/>
        <end position="159"/>
    </location>
</feature>
<feature type="transmembrane region" description="Helical" evidence="2">
    <location>
        <begin position="319"/>
        <end position="340"/>
    </location>
</feature>
<accession>A0A1E5GK72</accession>
<reference evidence="7" key="1">
    <citation type="submission" date="2016-09" db="EMBL/GenBank/DDBJ databases">
        <authorList>
            <person name="Gulvik C.A."/>
        </authorList>
    </citation>
    <scope>NUCLEOTIDE SEQUENCE [LARGE SCALE GENOMIC DNA]</scope>
    <source>
        <strain evidence="7">LMG 8895</strain>
    </source>
</reference>